<keyword evidence="3" id="KW-1185">Reference proteome</keyword>
<name>A0AAV9X9I5_9PEZI</name>
<dbReference type="AlphaFoldDB" id="A0AAV9X9I5"/>
<feature type="compositionally biased region" description="Basic and acidic residues" evidence="1">
    <location>
        <begin position="208"/>
        <end position="221"/>
    </location>
</feature>
<sequence>MISKLCDESAGEKVDVFSIQKKTNTYGIVITTTMNGRIPHSIARRLARPPPISPFATFSIAHHHPSFHPEFPRRHLSVNSFIPRIFSPSWWSQQLPKGLFKAKPSTTTTARRKWNPAWGYVLLALFVGSQSLNIIALRQEGVVFLRRADARIRTLREIIEKIQEGEWEPDGPEVRKALRLGNQQDDRLWEEILQEVEEEDAKWQAEAQRMRERVEAEEQAKAKFASLSSPTAYAEEKGSQSDQQGPPKKKLSADDYFM</sequence>
<protein>
    <submittedName>
        <fullName evidence="2">Uncharacterized protein</fullName>
    </submittedName>
</protein>
<organism evidence="2 3">
    <name type="scientific">Orbilia ellipsospora</name>
    <dbReference type="NCBI Taxonomy" id="2528407"/>
    <lineage>
        <taxon>Eukaryota</taxon>
        <taxon>Fungi</taxon>
        <taxon>Dikarya</taxon>
        <taxon>Ascomycota</taxon>
        <taxon>Pezizomycotina</taxon>
        <taxon>Orbiliomycetes</taxon>
        <taxon>Orbiliales</taxon>
        <taxon>Orbiliaceae</taxon>
        <taxon>Orbilia</taxon>
    </lineage>
</organism>
<comment type="caution">
    <text evidence="2">The sequence shown here is derived from an EMBL/GenBank/DDBJ whole genome shotgun (WGS) entry which is preliminary data.</text>
</comment>
<gene>
    <name evidence="2" type="ORF">TWF694_010741</name>
</gene>
<evidence type="ECO:0000313" key="3">
    <source>
        <dbReference type="Proteomes" id="UP001365542"/>
    </source>
</evidence>
<evidence type="ECO:0000313" key="2">
    <source>
        <dbReference type="EMBL" id="KAK6537839.1"/>
    </source>
</evidence>
<reference evidence="2 3" key="1">
    <citation type="submission" date="2019-10" db="EMBL/GenBank/DDBJ databases">
        <authorList>
            <person name="Palmer J.M."/>
        </authorList>
    </citation>
    <scope>NUCLEOTIDE SEQUENCE [LARGE SCALE GENOMIC DNA]</scope>
    <source>
        <strain evidence="2 3">TWF694</strain>
    </source>
</reference>
<dbReference type="Pfam" id="PF17254">
    <property type="entry name" value="DUF5321"/>
    <property type="match status" value="1"/>
</dbReference>
<dbReference type="EMBL" id="JAVHJO010000008">
    <property type="protein sequence ID" value="KAK6537839.1"/>
    <property type="molecule type" value="Genomic_DNA"/>
</dbReference>
<dbReference type="InterPro" id="IPR035213">
    <property type="entry name" value="DUF5321"/>
</dbReference>
<evidence type="ECO:0000256" key="1">
    <source>
        <dbReference type="SAM" id="MobiDB-lite"/>
    </source>
</evidence>
<proteinExistence type="predicted"/>
<accession>A0AAV9X9I5</accession>
<dbReference type="Proteomes" id="UP001365542">
    <property type="component" value="Unassembled WGS sequence"/>
</dbReference>
<feature type="region of interest" description="Disordered" evidence="1">
    <location>
        <begin position="204"/>
        <end position="258"/>
    </location>
</feature>